<dbReference type="Proteomes" id="UP000189966">
    <property type="component" value="Unassembled WGS sequence"/>
</dbReference>
<dbReference type="AlphaFoldDB" id="A0A1T5HXN2"/>
<sequence length="335" mass="37596">MTETTKNKPLHFSFGGVENTLGNSMADYMGVFYDAFSEFYTPPISRIGLAKLLSTNGYHSAVVHSRANMISRRFISGGGLRKRQMKAICQNYIQFGDCHILKIRDRVGRITRLYPLPSMFMRRKKNGDWLLLQQDGKHILYPANDIIFIAQYDPYQDKYGVPDYLGGVQSALLNNDATMFRRKYFLNGAHMGFIFYATDPNLSAEDEEEMKKTIASSKGVGNFRSMFVNIPNGTEKGIQLIPVGDIATKDEFKAIKEITAQDVLAAHRFPPGLAGIIPANTAGLGDPLKYDVVYQQNEVIPVCDIITDEINNDKEIVSNPKIQCHFETKNNTLDG</sequence>
<dbReference type="NCBIfam" id="TIGR01540">
    <property type="entry name" value="portal_PBSX"/>
    <property type="match status" value="1"/>
</dbReference>
<dbReference type="RefSeq" id="WP_080156238.1">
    <property type="nucleotide sequence ID" value="NZ_FUZI01000001.1"/>
</dbReference>
<accession>A0A1T5HXN2</accession>
<gene>
    <name evidence="2" type="ORF">CZ809_00934</name>
</gene>
<dbReference type="EMBL" id="FUZI01000001">
    <property type="protein sequence ID" value="SKC31456.1"/>
    <property type="molecule type" value="Genomic_DNA"/>
</dbReference>
<dbReference type="OrthoDB" id="5449776at2"/>
<organism evidence="2 3">
    <name type="scientific">Photobacterium piscicola</name>
    <dbReference type="NCBI Taxonomy" id="1378299"/>
    <lineage>
        <taxon>Bacteria</taxon>
        <taxon>Pseudomonadati</taxon>
        <taxon>Pseudomonadota</taxon>
        <taxon>Gammaproteobacteria</taxon>
        <taxon>Vibrionales</taxon>
        <taxon>Vibrionaceae</taxon>
        <taxon>Photobacterium</taxon>
    </lineage>
</organism>
<reference evidence="2 3" key="1">
    <citation type="submission" date="2017-02" db="EMBL/GenBank/DDBJ databases">
        <authorList>
            <person name="Peterson S.W."/>
        </authorList>
    </citation>
    <scope>NUCLEOTIDE SEQUENCE [LARGE SCALE GENOMIC DNA]</scope>
    <source>
        <strain evidence="3">type strain: NCCB 100098</strain>
    </source>
</reference>
<evidence type="ECO:0000313" key="3">
    <source>
        <dbReference type="Proteomes" id="UP000189966"/>
    </source>
</evidence>
<evidence type="ECO:0000313" key="2">
    <source>
        <dbReference type="EMBL" id="SKC31456.1"/>
    </source>
</evidence>
<dbReference type="InterPro" id="IPR006430">
    <property type="entry name" value="Phage_portal_PBSX"/>
</dbReference>
<dbReference type="PIRSF" id="PIRSF018494">
    <property type="entry name" value="PBSX_VPQ"/>
    <property type="match status" value="1"/>
</dbReference>
<dbReference type="Pfam" id="PF04860">
    <property type="entry name" value="Phage_portal"/>
    <property type="match status" value="1"/>
</dbReference>
<evidence type="ECO:0000256" key="1">
    <source>
        <dbReference type="ARBA" id="ARBA00006799"/>
    </source>
</evidence>
<dbReference type="InterPro" id="IPR030935">
    <property type="entry name" value="PBSX_Proteobac"/>
</dbReference>
<comment type="similarity">
    <text evidence="1">Belongs to the phage portal family. PBSX subfamily.</text>
</comment>
<protein>
    <submittedName>
        <fullName evidence="2">Phage portal protein</fullName>
    </submittedName>
</protein>
<name>A0A1T5HXN2_9GAMM</name>
<dbReference type="InterPro" id="IPR006944">
    <property type="entry name" value="Phage/GTA_portal"/>
</dbReference>
<proteinExistence type="inferred from homology"/>